<reference evidence="1 2" key="2">
    <citation type="submission" date="2018-11" db="EMBL/GenBank/DDBJ databases">
        <authorList>
            <consortium name="Pathogen Informatics"/>
        </authorList>
    </citation>
    <scope>NUCLEOTIDE SEQUENCE [LARGE SCALE GENOMIC DNA]</scope>
    <source>
        <strain evidence="1">Dakar</strain>
        <strain evidence="2">Dakar, Senegal</strain>
    </source>
</reference>
<accession>A0A183K6L5</accession>
<proteinExistence type="predicted"/>
<dbReference type="AlphaFoldDB" id="A0A183K6L5"/>
<keyword evidence="2" id="KW-1185">Reference proteome</keyword>
<reference evidence="3" key="1">
    <citation type="submission" date="2016-06" db="UniProtKB">
        <authorList>
            <consortium name="WormBaseParasite"/>
        </authorList>
    </citation>
    <scope>IDENTIFICATION</scope>
</reference>
<evidence type="ECO:0000313" key="1">
    <source>
        <dbReference type="EMBL" id="VDP40854.1"/>
    </source>
</evidence>
<dbReference type="EMBL" id="UZAK01033904">
    <property type="protein sequence ID" value="VDP40854.1"/>
    <property type="molecule type" value="Genomic_DNA"/>
</dbReference>
<name>A0A183K6L5_9TREM</name>
<organism evidence="3">
    <name type="scientific">Schistosoma curassoni</name>
    <dbReference type="NCBI Taxonomy" id="6186"/>
    <lineage>
        <taxon>Eukaryota</taxon>
        <taxon>Metazoa</taxon>
        <taxon>Spiralia</taxon>
        <taxon>Lophotrochozoa</taxon>
        <taxon>Platyhelminthes</taxon>
        <taxon>Trematoda</taxon>
        <taxon>Digenea</taxon>
        <taxon>Strigeidida</taxon>
        <taxon>Schistosomatoidea</taxon>
        <taxon>Schistosomatidae</taxon>
        <taxon>Schistosoma</taxon>
    </lineage>
</organism>
<protein>
    <submittedName>
        <fullName evidence="3">Variant surface glycoprotein</fullName>
    </submittedName>
</protein>
<evidence type="ECO:0000313" key="2">
    <source>
        <dbReference type="Proteomes" id="UP000279833"/>
    </source>
</evidence>
<evidence type="ECO:0000313" key="3">
    <source>
        <dbReference type="WBParaSite" id="SCUD_0001064001-mRNA-1"/>
    </source>
</evidence>
<gene>
    <name evidence="1" type="ORF">SCUD_LOCUS10640</name>
</gene>
<sequence length="366" mass="42111">MDSKGCMLLFSGHEEKNVPYTKGVTLMLSKQARNALKGFQALQDLLKEGTSKEDNWKDIKEALTSTCQVVRGPKKHHHKEWIFMESLNKMKERKNKKAAINNSRTRADKFQAQAEYIEANKQVWKRIKSYKVKYVKDLTKTAEEASREGNIRQLYETTKKVIGKYSKPERSVKEEEGKLITESQEQRGIWENDLVSSKVKSASCVFKNNNTPCGILSRCQHVKNCIAGKHLQNSTMLFTTINNTSVILNNNNTTTTITLPFHSTIRNKENFLNILDYINLLISFIIFILNCNSERRQCLNTNRIINITKKNPNIITDNVNNNNNNSTINPNDDQDLSEHLTNQMEVNYSDENVEIQNLQVSKYTLI</sequence>
<dbReference type="Proteomes" id="UP000279833">
    <property type="component" value="Unassembled WGS sequence"/>
</dbReference>
<dbReference type="WBParaSite" id="SCUD_0001064001-mRNA-1">
    <property type="protein sequence ID" value="SCUD_0001064001-mRNA-1"/>
    <property type="gene ID" value="SCUD_0001064001"/>
</dbReference>